<evidence type="ECO:0000256" key="7">
    <source>
        <dbReference type="ARBA" id="ARBA00022833"/>
    </source>
</evidence>
<evidence type="ECO:0000256" key="11">
    <source>
        <dbReference type="ARBA" id="ARBA00023004"/>
    </source>
</evidence>
<feature type="compositionally biased region" description="Basic and acidic residues" evidence="17">
    <location>
        <begin position="875"/>
        <end position="885"/>
    </location>
</feature>
<dbReference type="Pfam" id="PF02008">
    <property type="entry name" value="zf-CXXC"/>
    <property type="match status" value="1"/>
</dbReference>
<evidence type="ECO:0000256" key="13">
    <source>
        <dbReference type="ARBA" id="ARBA00023163"/>
    </source>
</evidence>
<gene>
    <name evidence="22" type="primary">LOC106056201</name>
</gene>
<accession>A0A9W2YGB5</accession>
<dbReference type="GeneID" id="106056201"/>
<keyword evidence="7" id="KW-0862">Zinc</keyword>
<evidence type="ECO:0000256" key="8">
    <source>
        <dbReference type="ARBA" id="ARBA00022853"/>
    </source>
</evidence>
<dbReference type="InterPro" id="IPR019787">
    <property type="entry name" value="Znf_PHD-finger"/>
</dbReference>
<dbReference type="GO" id="GO:0008270">
    <property type="term" value="F:zinc ion binding"/>
    <property type="evidence" value="ECO:0007669"/>
    <property type="project" value="UniProtKB-KW"/>
</dbReference>
<keyword evidence="6 16" id="KW-0863">Zinc-finger</keyword>
<dbReference type="PROSITE" id="PS51184">
    <property type="entry name" value="JMJC"/>
    <property type="match status" value="1"/>
</dbReference>
<evidence type="ECO:0000256" key="17">
    <source>
        <dbReference type="SAM" id="MobiDB-lite"/>
    </source>
</evidence>
<dbReference type="Gene3D" id="3.30.40.10">
    <property type="entry name" value="Zinc/RING finger domain, C3HC4 (zinc finger)"/>
    <property type="match status" value="1"/>
</dbReference>
<feature type="compositionally biased region" description="Basic and acidic residues" evidence="17">
    <location>
        <begin position="722"/>
        <end position="735"/>
    </location>
</feature>
<evidence type="ECO:0000256" key="12">
    <source>
        <dbReference type="ARBA" id="ARBA00023015"/>
    </source>
</evidence>
<evidence type="ECO:0000256" key="2">
    <source>
        <dbReference type="ARBA" id="ARBA00004123"/>
    </source>
</evidence>
<feature type="compositionally biased region" description="Polar residues" evidence="17">
    <location>
        <begin position="942"/>
        <end position="960"/>
    </location>
</feature>
<dbReference type="SMART" id="SM00558">
    <property type="entry name" value="JmjC"/>
    <property type="match status" value="1"/>
</dbReference>
<dbReference type="CDD" id="cd21743">
    <property type="entry name" value="CTD_KDM2A_2B-like"/>
    <property type="match status" value="1"/>
</dbReference>
<dbReference type="AlphaFoldDB" id="A0A9W2YGB5"/>
<keyword evidence="5" id="KW-0479">Metal-binding</keyword>
<dbReference type="PANTHER" id="PTHR23123">
    <property type="entry name" value="PHD/F-BOX CONTAINING PROTEIN"/>
    <property type="match status" value="1"/>
</dbReference>
<dbReference type="SUPFAM" id="SSF51197">
    <property type="entry name" value="Clavaminate synthase-like"/>
    <property type="match status" value="1"/>
</dbReference>
<feature type="region of interest" description="Disordered" evidence="17">
    <location>
        <begin position="414"/>
        <end position="452"/>
    </location>
</feature>
<keyword evidence="14" id="KW-0539">Nucleus</keyword>
<evidence type="ECO:0000256" key="3">
    <source>
        <dbReference type="ARBA" id="ARBA00008037"/>
    </source>
</evidence>
<evidence type="ECO:0000259" key="20">
    <source>
        <dbReference type="PROSITE" id="PS51184"/>
    </source>
</evidence>
<evidence type="ECO:0000256" key="1">
    <source>
        <dbReference type="ARBA" id="ARBA00001954"/>
    </source>
</evidence>
<dbReference type="PROSITE" id="PS51058">
    <property type="entry name" value="ZF_CXXC"/>
    <property type="match status" value="1"/>
</dbReference>
<dbReference type="InterPro" id="IPR003347">
    <property type="entry name" value="JmjC_dom"/>
</dbReference>
<sequence>MAEDNDSGRRLRTKERKKYVDQEIDEDDIDGRRMYSVEEKLLSDKFNANLVQEMKGPEFTMDWMQRNGLVRPIVFLDKTGLGLRVPSENFKVSDVKQCVGSRRVLDVMDVNTQKAMEMSMKDWVKYYENPERDRLLNVISLEFCHTRLENYVDSPTLVRQVDWVDRAWPRHLKECQTESTNVIEKMKYPKVQKYCLMSVAGCYTDFHIDFGGTSVWYHILHGEKIFWLAPPSPKNIDKYTEWTLSAKQGETFLGDSLEQCQRIVLYAGNTFIIPSGWIHAVYTPKDSLVFGGNFLHSFNIENQLLVSRIEDKTYVPSKFRYPFFSEIMWYVVDRYISCLTGHTYLASVEKDEVDEDDQGLIQVDEDSRPPSRNPDSRPPSRTMDDSMDSKMSGEDAPKLSKSVTIELTRIDQALKRSQSEDENQPSVTKPRVPRKAVSDSNSSWEGGGGTRKWVHLTPTELRGLRQLVDYLQGLMALPVNKRGIPKELLDPDAVLREIKQILEDHKNDDPDLAVTGDPVIGWPESAKKKQQKLKLGYKTFKTTKTAKGTSSSSSSIRRRRTRCKKCEACTRTECGECTFCKDMKKFGGPGRMKQTCISRQCMAPILPSSSVCVICNQEGQPNPDDSEDFSCSLMECGICWEIVHPSCLQKKYENLDNEGVVNEDLPNSWECSKCCNEGKQGQLKPRVRPGCTKKIKVEERRLSADSDGLQDDEPMSPISPVEGKRVVSKEGHKNGSSDGQYIKTEPGATKWTPLSKKISLPDVKVKTEEGVSPPQHAFTSSGKEDGHKKKTQSHSSVKDQKKIKKEKISAPNSPTSSDSSTRHQRKRPSSMPGSSGDKTSSSSQSEPGGKRPKRETETKPVAIEKTIAKHSVNIETKHVDSVLRDKHVKRKKERSRSVSNTAKNSYPDLKCSSNVMSGDTGEDDKCEGIVVADENRNDETSDSSCTVDGNVTSSDVSWGDNSHVTPSSTSLSESSSVLTSISPLPVPYFPLSCVDLKDDHHQVPCTKPQQIFKKPQLELNKYHTSNLAQSSHLLKTIGCVSTSPVSSMSEFQPQRGNVCSNTTMTLTTHTATIINPDSIFHKHFSCRTVFHPVYSEHAYCKEFSVSQG</sequence>
<evidence type="ECO:0000256" key="16">
    <source>
        <dbReference type="PROSITE-ProRule" id="PRU00509"/>
    </source>
</evidence>
<dbReference type="Proteomes" id="UP001165740">
    <property type="component" value="Chromosome 12"/>
</dbReference>
<dbReference type="GO" id="GO:0003677">
    <property type="term" value="F:DNA binding"/>
    <property type="evidence" value="ECO:0007669"/>
    <property type="project" value="InterPro"/>
</dbReference>
<feature type="compositionally biased region" description="Basic and acidic residues" evidence="17">
    <location>
        <begin position="382"/>
        <end position="398"/>
    </location>
</feature>
<dbReference type="InterPro" id="IPR002857">
    <property type="entry name" value="Znf_CXXC"/>
</dbReference>
<organism evidence="21 22">
    <name type="scientific">Biomphalaria glabrata</name>
    <name type="common">Bloodfluke planorb</name>
    <name type="synonym">Freshwater snail</name>
    <dbReference type="NCBI Taxonomy" id="6526"/>
    <lineage>
        <taxon>Eukaryota</taxon>
        <taxon>Metazoa</taxon>
        <taxon>Spiralia</taxon>
        <taxon>Lophotrochozoa</taxon>
        <taxon>Mollusca</taxon>
        <taxon>Gastropoda</taxon>
        <taxon>Heterobranchia</taxon>
        <taxon>Euthyneura</taxon>
        <taxon>Panpulmonata</taxon>
        <taxon>Hygrophila</taxon>
        <taxon>Lymnaeoidea</taxon>
        <taxon>Planorbidae</taxon>
        <taxon>Biomphalaria</taxon>
    </lineage>
</organism>
<keyword evidence="13" id="KW-0804">Transcription</keyword>
<dbReference type="Pfam" id="PF02373">
    <property type="entry name" value="JmjC"/>
    <property type="match status" value="1"/>
</dbReference>
<reference evidence="22" key="1">
    <citation type="submission" date="2025-08" db="UniProtKB">
        <authorList>
            <consortium name="RefSeq"/>
        </authorList>
    </citation>
    <scope>IDENTIFICATION</scope>
</reference>
<protein>
    <recommendedName>
        <fullName evidence="4">[histone H3]-dimethyl-L-lysine(36) demethylase</fullName>
        <ecNumber evidence="4">1.14.11.27</ecNumber>
    </recommendedName>
</protein>
<keyword evidence="12" id="KW-0805">Transcription regulation</keyword>
<dbReference type="EC" id="1.14.11.27" evidence="4"/>
<dbReference type="PROSITE" id="PS50016">
    <property type="entry name" value="ZF_PHD_2"/>
    <property type="match status" value="1"/>
</dbReference>
<dbReference type="Gene3D" id="1.20.58.1360">
    <property type="match status" value="1"/>
</dbReference>
<comment type="subcellular location">
    <subcellularLocation>
        <location evidence="2">Nucleus</location>
    </subcellularLocation>
</comment>
<comment type="similarity">
    <text evidence="3">Belongs to the JHDM1 histone demethylase family.</text>
</comment>
<evidence type="ECO:0000256" key="14">
    <source>
        <dbReference type="ARBA" id="ARBA00023242"/>
    </source>
</evidence>
<evidence type="ECO:0000256" key="15">
    <source>
        <dbReference type="ARBA" id="ARBA00047915"/>
    </source>
</evidence>
<feature type="domain" description="JmjC" evidence="20">
    <location>
        <begin position="143"/>
        <end position="311"/>
    </location>
</feature>
<feature type="domain" description="CXXC-type" evidence="19">
    <location>
        <begin position="554"/>
        <end position="602"/>
    </location>
</feature>
<evidence type="ECO:0000256" key="10">
    <source>
        <dbReference type="ARBA" id="ARBA00023002"/>
    </source>
</evidence>
<dbReference type="FunFam" id="2.60.120.650:FF:000005">
    <property type="entry name" value="lysine-specific demethylase 2A isoform X1"/>
    <property type="match status" value="1"/>
</dbReference>
<evidence type="ECO:0000256" key="9">
    <source>
        <dbReference type="ARBA" id="ARBA00022964"/>
    </source>
</evidence>
<name>A0A9W2YGB5_BIOGL</name>
<feature type="region of interest" description="Disordered" evidence="17">
    <location>
        <begin position="355"/>
        <end position="402"/>
    </location>
</feature>
<feature type="region of interest" description="Disordered" evidence="17">
    <location>
        <begin position="699"/>
        <end position="971"/>
    </location>
</feature>
<feature type="compositionally biased region" description="Low complexity" evidence="17">
    <location>
        <begin position="829"/>
        <end position="845"/>
    </location>
</feature>
<evidence type="ECO:0000313" key="22">
    <source>
        <dbReference type="RefSeq" id="XP_055861784.1"/>
    </source>
</evidence>
<evidence type="ECO:0000256" key="5">
    <source>
        <dbReference type="ARBA" id="ARBA00022723"/>
    </source>
</evidence>
<evidence type="ECO:0000256" key="4">
    <source>
        <dbReference type="ARBA" id="ARBA00013246"/>
    </source>
</evidence>
<evidence type="ECO:0000313" key="21">
    <source>
        <dbReference type="Proteomes" id="UP001165740"/>
    </source>
</evidence>
<dbReference type="InterPro" id="IPR050690">
    <property type="entry name" value="JHDM1_Histone_Demethylase"/>
</dbReference>
<evidence type="ECO:0000256" key="6">
    <source>
        <dbReference type="ARBA" id="ARBA00022771"/>
    </source>
</evidence>
<evidence type="ECO:0000259" key="18">
    <source>
        <dbReference type="PROSITE" id="PS50016"/>
    </source>
</evidence>
<dbReference type="Pfam" id="PF16866">
    <property type="entry name" value="PHD_4"/>
    <property type="match status" value="1"/>
</dbReference>
<evidence type="ECO:0000259" key="19">
    <source>
        <dbReference type="PROSITE" id="PS51058"/>
    </source>
</evidence>
<feature type="compositionally biased region" description="Low complexity" evidence="17">
    <location>
        <begin position="962"/>
        <end position="971"/>
    </location>
</feature>
<keyword evidence="21" id="KW-1185">Reference proteome</keyword>
<dbReference type="InterPro" id="IPR013083">
    <property type="entry name" value="Znf_RING/FYVE/PHD"/>
</dbReference>
<dbReference type="CDD" id="cd15555">
    <property type="entry name" value="PHD_KDM2A_2B"/>
    <property type="match status" value="1"/>
</dbReference>
<dbReference type="GO" id="GO:0140680">
    <property type="term" value="F:histone H3K36me/H3K36me2 demethylase activity"/>
    <property type="evidence" value="ECO:0007669"/>
    <property type="project" value="UniProtKB-EC"/>
</dbReference>
<feature type="compositionally biased region" description="Low complexity" evidence="17">
    <location>
        <begin position="809"/>
        <end position="819"/>
    </location>
</feature>
<proteinExistence type="inferred from homology"/>
<keyword evidence="10" id="KW-0560">Oxidoreductase</keyword>
<dbReference type="Gene3D" id="2.60.120.650">
    <property type="entry name" value="Cupin"/>
    <property type="match status" value="1"/>
</dbReference>
<dbReference type="GO" id="GO:0005634">
    <property type="term" value="C:nucleus"/>
    <property type="evidence" value="ECO:0007669"/>
    <property type="project" value="UniProtKB-SubCell"/>
</dbReference>
<keyword evidence="9" id="KW-0223">Dioxygenase</keyword>
<feature type="domain" description="PHD-type" evidence="18">
    <location>
        <begin position="609"/>
        <end position="677"/>
    </location>
</feature>
<comment type="catalytic activity">
    <reaction evidence="15">
        <text>N(6),N(6)-dimethyl-L-lysyl(36)-[histone H3] + 2 2-oxoglutarate + 2 O2 = L-lysyl(36)-[histone H3] + 2 formaldehyde + 2 succinate + 2 CO2</text>
        <dbReference type="Rhea" id="RHEA:42032"/>
        <dbReference type="Rhea" id="RHEA-COMP:9785"/>
        <dbReference type="Rhea" id="RHEA-COMP:9787"/>
        <dbReference type="ChEBI" id="CHEBI:15379"/>
        <dbReference type="ChEBI" id="CHEBI:16526"/>
        <dbReference type="ChEBI" id="CHEBI:16810"/>
        <dbReference type="ChEBI" id="CHEBI:16842"/>
        <dbReference type="ChEBI" id="CHEBI:29969"/>
        <dbReference type="ChEBI" id="CHEBI:30031"/>
        <dbReference type="ChEBI" id="CHEBI:61976"/>
        <dbReference type="EC" id="1.14.11.27"/>
    </reaction>
</comment>
<comment type="cofactor">
    <cofactor evidence="1">
        <name>Fe(2+)</name>
        <dbReference type="ChEBI" id="CHEBI:29033"/>
    </cofactor>
</comment>
<keyword evidence="11" id="KW-0408">Iron</keyword>
<keyword evidence="8" id="KW-0156">Chromatin regulator</keyword>
<dbReference type="RefSeq" id="XP_055861784.1">
    <property type="nucleotide sequence ID" value="XM_056005809.1"/>
</dbReference>